<gene>
    <name evidence="2" type="ORF">BJX66DRAFT_198228</name>
</gene>
<proteinExistence type="predicted"/>
<feature type="compositionally biased region" description="Polar residues" evidence="1">
    <location>
        <begin position="1"/>
        <end position="11"/>
    </location>
</feature>
<sequence>MNANQPSNKVQHNCHRSPVPEARDPDKQSSTQQEMNRSPKIGSSTKRVSGQQTRATTSLGDDERHKKIDDDGMLESVSTAAASTRRICLDQSGFSSGLRAPLSFYL</sequence>
<evidence type="ECO:0000256" key="1">
    <source>
        <dbReference type="SAM" id="MobiDB-lite"/>
    </source>
</evidence>
<feature type="region of interest" description="Disordered" evidence="1">
    <location>
        <begin position="1"/>
        <end position="72"/>
    </location>
</feature>
<feature type="compositionally biased region" description="Basic and acidic residues" evidence="1">
    <location>
        <begin position="61"/>
        <end position="70"/>
    </location>
</feature>
<protein>
    <submittedName>
        <fullName evidence="2">Uncharacterized protein</fullName>
    </submittedName>
</protein>
<name>A0ABR4G5Y0_9EURO</name>
<evidence type="ECO:0000313" key="2">
    <source>
        <dbReference type="EMBL" id="KAL2794401.1"/>
    </source>
</evidence>
<organism evidence="2 3">
    <name type="scientific">Aspergillus keveii</name>
    <dbReference type="NCBI Taxonomy" id="714993"/>
    <lineage>
        <taxon>Eukaryota</taxon>
        <taxon>Fungi</taxon>
        <taxon>Dikarya</taxon>
        <taxon>Ascomycota</taxon>
        <taxon>Pezizomycotina</taxon>
        <taxon>Eurotiomycetes</taxon>
        <taxon>Eurotiomycetidae</taxon>
        <taxon>Eurotiales</taxon>
        <taxon>Aspergillaceae</taxon>
        <taxon>Aspergillus</taxon>
        <taxon>Aspergillus subgen. Nidulantes</taxon>
    </lineage>
</organism>
<dbReference type="EMBL" id="JBFTWV010000045">
    <property type="protein sequence ID" value="KAL2794401.1"/>
    <property type="molecule type" value="Genomic_DNA"/>
</dbReference>
<keyword evidence="3" id="KW-1185">Reference proteome</keyword>
<comment type="caution">
    <text evidence="2">The sequence shown here is derived from an EMBL/GenBank/DDBJ whole genome shotgun (WGS) entry which is preliminary data.</text>
</comment>
<accession>A0ABR4G5Y0</accession>
<dbReference type="Proteomes" id="UP001610563">
    <property type="component" value="Unassembled WGS sequence"/>
</dbReference>
<feature type="compositionally biased region" description="Polar residues" evidence="1">
    <location>
        <begin position="28"/>
        <end position="59"/>
    </location>
</feature>
<reference evidence="2 3" key="1">
    <citation type="submission" date="2024-07" db="EMBL/GenBank/DDBJ databases">
        <title>Section-level genome sequencing and comparative genomics of Aspergillus sections Usti and Cavernicolus.</title>
        <authorList>
            <consortium name="Lawrence Berkeley National Laboratory"/>
            <person name="Nybo J.L."/>
            <person name="Vesth T.C."/>
            <person name="Theobald S."/>
            <person name="Frisvad J.C."/>
            <person name="Larsen T.O."/>
            <person name="Kjaerboelling I."/>
            <person name="Rothschild-Mancinelli K."/>
            <person name="Lyhne E.K."/>
            <person name="Kogle M.E."/>
            <person name="Barry K."/>
            <person name="Clum A."/>
            <person name="Na H."/>
            <person name="Ledsgaard L."/>
            <person name="Lin J."/>
            <person name="Lipzen A."/>
            <person name="Kuo A."/>
            <person name="Riley R."/>
            <person name="Mondo S."/>
            <person name="Labutti K."/>
            <person name="Haridas S."/>
            <person name="Pangalinan J."/>
            <person name="Salamov A.A."/>
            <person name="Simmons B.A."/>
            <person name="Magnuson J.K."/>
            <person name="Chen J."/>
            <person name="Drula E."/>
            <person name="Henrissat B."/>
            <person name="Wiebenga A."/>
            <person name="Lubbers R.J."/>
            <person name="Gomes A.C."/>
            <person name="Makela M.R."/>
            <person name="Stajich J."/>
            <person name="Grigoriev I.V."/>
            <person name="Mortensen U.H."/>
            <person name="De Vries R.P."/>
            <person name="Baker S.E."/>
            <person name="Andersen M.R."/>
        </authorList>
    </citation>
    <scope>NUCLEOTIDE SEQUENCE [LARGE SCALE GENOMIC DNA]</scope>
    <source>
        <strain evidence="2 3">CBS 209.92</strain>
    </source>
</reference>
<evidence type="ECO:0000313" key="3">
    <source>
        <dbReference type="Proteomes" id="UP001610563"/>
    </source>
</evidence>